<dbReference type="OrthoDB" id="10506078at2759"/>
<sequence length="67" mass="7302">MTASYCFEPHGVYSRTTQADGVSTLDVGSAADPSDIRRYGQSNFGTISTQADSFQDHVHLIIVPLRL</sequence>
<protein>
    <submittedName>
        <fullName evidence="1">(apollo) hypothetical protein</fullName>
    </submittedName>
</protein>
<dbReference type="Proteomes" id="UP000691718">
    <property type="component" value="Unassembled WGS sequence"/>
</dbReference>
<evidence type="ECO:0000313" key="1">
    <source>
        <dbReference type="EMBL" id="CAG5056461.1"/>
    </source>
</evidence>
<organism evidence="1 2">
    <name type="scientific">Parnassius apollo</name>
    <name type="common">Apollo butterfly</name>
    <name type="synonym">Papilio apollo</name>
    <dbReference type="NCBI Taxonomy" id="110799"/>
    <lineage>
        <taxon>Eukaryota</taxon>
        <taxon>Metazoa</taxon>
        <taxon>Ecdysozoa</taxon>
        <taxon>Arthropoda</taxon>
        <taxon>Hexapoda</taxon>
        <taxon>Insecta</taxon>
        <taxon>Pterygota</taxon>
        <taxon>Neoptera</taxon>
        <taxon>Endopterygota</taxon>
        <taxon>Lepidoptera</taxon>
        <taxon>Glossata</taxon>
        <taxon>Ditrysia</taxon>
        <taxon>Papilionoidea</taxon>
        <taxon>Papilionidae</taxon>
        <taxon>Parnassiinae</taxon>
        <taxon>Parnassini</taxon>
        <taxon>Parnassius</taxon>
        <taxon>Parnassius</taxon>
    </lineage>
</organism>
<evidence type="ECO:0000313" key="2">
    <source>
        <dbReference type="Proteomes" id="UP000691718"/>
    </source>
</evidence>
<comment type="caution">
    <text evidence="1">The sequence shown here is derived from an EMBL/GenBank/DDBJ whole genome shotgun (WGS) entry which is preliminary data.</text>
</comment>
<accession>A0A8S3Y6R4</accession>
<keyword evidence="2" id="KW-1185">Reference proteome</keyword>
<proteinExistence type="predicted"/>
<dbReference type="EMBL" id="CAJQZP010001607">
    <property type="protein sequence ID" value="CAG5056461.1"/>
    <property type="molecule type" value="Genomic_DNA"/>
</dbReference>
<gene>
    <name evidence="1" type="ORF">PAPOLLO_LOCUS26727</name>
</gene>
<dbReference type="AlphaFoldDB" id="A0A8S3Y6R4"/>
<name>A0A8S3Y6R4_PARAO</name>
<reference evidence="1" key="1">
    <citation type="submission" date="2021-04" db="EMBL/GenBank/DDBJ databases">
        <authorList>
            <person name="Tunstrom K."/>
        </authorList>
    </citation>
    <scope>NUCLEOTIDE SEQUENCE</scope>
</reference>